<evidence type="ECO:0000313" key="3">
    <source>
        <dbReference type="EMBL" id="GAA3194903.1"/>
    </source>
</evidence>
<name>A0ABP6PXM2_9ACTN</name>
<dbReference type="PANTHER" id="PTHR35526:SF3">
    <property type="entry name" value="ANTI-SIGMA-F FACTOR RSBW"/>
    <property type="match status" value="1"/>
</dbReference>
<dbReference type="PANTHER" id="PTHR35526">
    <property type="entry name" value="ANTI-SIGMA-F FACTOR RSBW-RELATED"/>
    <property type="match status" value="1"/>
</dbReference>
<keyword evidence="1" id="KW-0418">Kinase</keyword>
<dbReference type="InterPro" id="IPR050267">
    <property type="entry name" value="Anti-sigma-factor_SerPK"/>
</dbReference>
<accession>A0ABP6PXM2</accession>
<gene>
    <name evidence="3" type="ORF">GCM10010468_04860</name>
</gene>
<keyword evidence="1" id="KW-0723">Serine/threonine-protein kinase</keyword>
<proteinExistence type="predicted"/>
<evidence type="ECO:0000259" key="2">
    <source>
        <dbReference type="Pfam" id="PF13581"/>
    </source>
</evidence>
<dbReference type="EMBL" id="BAAAUV010000001">
    <property type="protein sequence ID" value="GAA3194903.1"/>
    <property type="molecule type" value="Genomic_DNA"/>
</dbReference>
<keyword evidence="1" id="KW-0808">Transferase</keyword>
<reference evidence="4" key="1">
    <citation type="journal article" date="2019" name="Int. J. Syst. Evol. Microbiol.">
        <title>The Global Catalogue of Microorganisms (GCM) 10K type strain sequencing project: providing services to taxonomists for standard genome sequencing and annotation.</title>
        <authorList>
            <consortium name="The Broad Institute Genomics Platform"/>
            <consortium name="The Broad Institute Genome Sequencing Center for Infectious Disease"/>
            <person name="Wu L."/>
            <person name="Ma J."/>
        </authorList>
    </citation>
    <scope>NUCLEOTIDE SEQUENCE [LARGE SCALE GENOMIC DNA]</scope>
    <source>
        <strain evidence="4">JCM 9377</strain>
    </source>
</reference>
<sequence>MGELRVRAGEAGLAVGFRWVLPGDAAGSPVWAAELAGLTATGLGPDLVEDVRMVVGALVSNACRHSRSGLAGGLVTVSATVTPETMEVTVLDQGSEDVVGPRLGDEGQLGLIICSALGDLSVSGDAVSGWRVRVTLPGAWRAERAAR</sequence>
<organism evidence="3 4">
    <name type="scientific">Actinocorallia longicatena</name>
    <dbReference type="NCBI Taxonomy" id="111803"/>
    <lineage>
        <taxon>Bacteria</taxon>
        <taxon>Bacillati</taxon>
        <taxon>Actinomycetota</taxon>
        <taxon>Actinomycetes</taxon>
        <taxon>Streptosporangiales</taxon>
        <taxon>Thermomonosporaceae</taxon>
        <taxon>Actinocorallia</taxon>
    </lineage>
</organism>
<dbReference type="InterPro" id="IPR003594">
    <property type="entry name" value="HATPase_dom"/>
</dbReference>
<dbReference type="Gene3D" id="3.30.565.10">
    <property type="entry name" value="Histidine kinase-like ATPase, C-terminal domain"/>
    <property type="match status" value="1"/>
</dbReference>
<dbReference type="SUPFAM" id="SSF55874">
    <property type="entry name" value="ATPase domain of HSP90 chaperone/DNA topoisomerase II/histidine kinase"/>
    <property type="match status" value="1"/>
</dbReference>
<evidence type="ECO:0000313" key="4">
    <source>
        <dbReference type="Proteomes" id="UP001501237"/>
    </source>
</evidence>
<dbReference type="Proteomes" id="UP001501237">
    <property type="component" value="Unassembled WGS sequence"/>
</dbReference>
<keyword evidence="4" id="KW-1185">Reference proteome</keyword>
<dbReference type="Pfam" id="PF13581">
    <property type="entry name" value="HATPase_c_2"/>
    <property type="match status" value="1"/>
</dbReference>
<dbReference type="InterPro" id="IPR036890">
    <property type="entry name" value="HATPase_C_sf"/>
</dbReference>
<dbReference type="CDD" id="cd16936">
    <property type="entry name" value="HATPase_RsbW-like"/>
    <property type="match status" value="1"/>
</dbReference>
<comment type="caution">
    <text evidence="3">The sequence shown here is derived from an EMBL/GenBank/DDBJ whole genome shotgun (WGS) entry which is preliminary data.</text>
</comment>
<feature type="domain" description="Histidine kinase/HSP90-like ATPase" evidence="2">
    <location>
        <begin position="38"/>
        <end position="119"/>
    </location>
</feature>
<protein>
    <recommendedName>
        <fullName evidence="2">Histidine kinase/HSP90-like ATPase domain-containing protein</fullName>
    </recommendedName>
</protein>
<evidence type="ECO:0000256" key="1">
    <source>
        <dbReference type="ARBA" id="ARBA00022527"/>
    </source>
</evidence>
<dbReference type="RefSeq" id="WP_344821566.1">
    <property type="nucleotide sequence ID" value="NZ_BAAAUV010000001.1"/>
</dbReference>